<keyword evidence="10" id="KW-0460">Magnesium</keyword>
<dbReference type="Pfam" id="PF02779">
    <property type="entry name" value="Transket_pyr"/>
    <property type="match status" value="1"/>
</dbReference>
<evidence type="ECO:0000256" key="5">
    <source>
        <dbReference type="ARBA" id="ARBA00007131"/>
    </source>
</evidence>
<dbReference type="GO" id="GO:0030976">
    <property type="term" value="F:thiamine pyrophosphate binding"/>
    <property type="evidence" value="ECO:0007669"/>
    <property type="project" value="TreeGrafter"/>
</dbReference>
<dbReference type="NCBIfam" id="NF004559">
    <property type="entry name" value="PRK05899.2-5"/>
    <property type="match status" value="1"/>
</dbReference>
<dbReference type="PROSITE" id="PS00802">
    <property type="entry name" value="TRANSKETOLASE_2"/>
    <property type="match status" value="1"/>
</dbReference>
<dbReference type="InterPro" id="IPR033248">
    <property type="entry name" value="Transketolase_C"/>
</dbReference>
<dbReference type="GO" id="GO:0004802">
    <property type="term" value="F:transketolase activity"/>
    <property type="evidence" value="ECO:0007669"/>
    <property type="project" value="UniProtKB-EC"/>
</dbReference>
<dbReference type="Gene3D" id="3.40.50.920">
    <property type="match status" value="1"/>
</dbReference>
<proteinExistence type="inferred from homology"/>
<dbReference type="EMBL" id="CP042914">
    <property type="protein sequence ID" value="QEG38768.1"/>
    <property type="molecule type" value="Genomic_DNA"/>
</dbReference>
<gene>
    <name evidence="13" type="primary">tktB</name>
    <name evidence="13" type="ORF">UC8_07260</name>
</gene>
<dbReference type="KEGG" id="rul:UC8_07260"/>
<dbReference type="CDD" id="cd07033">
    <property type="entry name" value="TPP_PYR_DXS_TK_like"/>
    <property type="match status" value="1"/>
</dbReference>
<dbReference type="EC" id="2.2.1.1" evidence="13"/>
<evidence type="ECO:0000256" key="9">
    <source>
        <dbReference type="ARBA" id="ARBA00022837"/>
    </source>
</evidence>
<evidence type="ECO:0000256" key="6">
    <source>
        <dbReference type="ARBA" id="ARBA00011738"/>
    </source>
</evidence>
<dbReference type="InterPro" id="IPR005475">
    <property type="entry name" value="Transketolase-like_Pyr-bd"/>
</dbReference>
<accession>A0A5B9QIC8</accession>
<keyword evidence="9" id="KW-0106">Calcium</keyword>
<comment type="cofactor">
    <cofactor evidence="4">
        <name>thiamine diphosphate</name>
        <dbReference type="ChEBI" id="CHEBI:58937"/>
    </cofactor>
</comment>
<keyword evidence="8" id="KW-0479">Metal-binding</keyword>
<comment type="cofactor">
    <cofactor evidence="3">
        <name>Mg(2+)</name>
        <dbReference type="ChEBI" id="CHEBI:18420"/>
    </cofactor>
</comment>
<name>A0A5B9QIC8_9BACT</name>
<dbReference type="FunFam" id="3.40.50.970:FF:000129">
    <property type="entry name" value="Transketolase"/>
    <property type="match status" value="1"/>
</dbReference>
<dbReference type="CDD" id="cd02012">
    <property type="entry name" value="TPP_TK"/>
    <property type="match status" value="1"/>
</dbReference>
<sequence>MTTATHRDIADLQQISKQIRRWIVRSTSEADSGHPTSSLSAVELMVDLMFGGHFRFDLEQPDNPANDRLIFSKGHASPLFYALWAAAGEIEPDALMHYREFGSRLEGHPTARFPRTEAATGSLGQGLSIGLGMALSARYLDRSPARSFVLLGDSEMAEGSQWEAFQLAAHYKLDNLIGILDVNRLGQRGETMYGHDLQAYRQRIAAFGWRCIEIEDGHEHDQVLQALEQLDSDHEHPGQPTMLIARTIKGKGVPKLEDEPGHHGKPVDEEAAQNAFDDFDLDAKIDEHHEAIRGTFAAPPVYQPQPSASREADLTTYQQGDQVATRDAYGNALLRLAAKYPRLVALDGEVCNSTRSKRFRDQHPDRFFEMYIAEQNMVGAATGMALRGKVPFVSTFAAFLTRAFDQTRMARHSDAAIKFVGSHCGVSIGQDGPSQMGLEDIAMFRTIQNGVVLYPCDAVATEACVDAMAQYDGIAYLRTTRGETPVIYDNDEAFPIGGSKVVRRSDHDHVTLIAAGITLHESLRAHDILAEQGIRARVIDLYSIKPLDHATVREAADQTRMIFTVEDHVPEGGLGEAILTSLSDHPTPVNCLAVRKRPLSGAPQKLLDDQGISADKIVELVTQVAQAKIGLDHNRSDQG</sequence>
<evidence type="ECO:0000256" key="11">
    <source>
        <dbReference type="ARBA" id="ARBA00023052"/>
    </source>
</evidence>
<evidence type="ECO:0000256" key="4">
    <source>
        <dbReference type="ARBA" id="ARBA00001964"/>
    </source>
</evidence>
<dbReference type="InterPro" id="IPR029061">
    <property type="entry name" value="THDP-binding"/>
</dbReference>
<dbReference type="GO" id="GO:0046872">
    <property type="term" value="F:metal ion binding"/>
    <property type="evidence" value="ECO:0007669"/>
    <property type="project" value="UniProtKB-KW"/>
</dbReference>
<feature type="domain" description="Transketolase-like pyrimidine-binding" evidence="12">
    <location>
        <begin position="323"/>
        <end position="486"/>
    </location>
</feature>
<dbReference type="PANTHER" id="PTHR43195:SF1">
    <property type="entry name" value="FI06132P-RELATED"/>
    <property type="match status" value="1"/>
</dbReference>
<dbReference type="SMART" id="SM00861">
    <property type="entry name" value="Transket_pyr"/>
    <property type="match status" value="1"/>
</dbReference>
<dbReference type="PANTHER" id="PTHR43195">
    <property type="entry name" value="TRANSKETOLASE"/>
    <property type="match status" value="1"/>
</dbReference>
<dbReference type="InterPro" id="IPR051424">
    <property type="entry name" value="Transketolase-like"/>
</dbReference>
<evidence type="ECO:0000256" key="2">
    <source>
        <dbReference type="ARBA" id="ARBA00001936"/>
    </source>
</evidence>
<dbReference type="AlphaFoldDB" id="A0A5B9QIC8"/>
<protein>
    <submittedName>
        <fullName evidence="13">Transketolase 2</fullName>
        <ecNumber evidence="13">2.2.1.1</ecNumber>
    </submittedName>
</protein>
<dbReference type="InterPro" id="IPR020826">
    <property type="entry name" value="Transketolase_BS"/>
</dbReference>
<dbReference type="Pfam" id="PF00456">
    <property type="entry name" value="Transketolase_N"/>
    <property type="match status" value="1"/>
</dbReference>
<evidence type="ECO:0000259" key="12">
    <source>
        <dbReference type="SMART" id="SM00861"/>
    </source>
</evidence>
<keyword evidence="14" id="KW-1185">Reference proteome</keyword>
<evidence type="ECO:0000256" key="7">
    <source>
        <dbReference type="ARBA" id="ARBA00022679"/>
    </source>
</evidence>
<comment type="similarity">
    <text evidence="5">Belongs to the transketolase family.</text>
</comment>
<dbReference type="OrthoDB" id="9803371at2"/>
<evidence type="ECO:0000256" key="1">
    <source>
        <dbReference type="ARBA" id="ARBA00001913"/>
    </source>
</evidence>
<dbReference type="InterPro" id="IPR009014">
    <property type="entry name" value="Transketo_C/PFOR_II"/>
</dbReference>
<dbReference type="RefSeq" id="WP_068142839.1">
    <property type="nucleotide sequence ID" value="NZ_CP042914.1"/>
</dbReference>
<comment type="cofactor">
    <cofactor evidence="1">
        <name>Ca(2+)</name>
        <dbReference type="ChEBI" id="CHEBI:29108"/>
    </cofactor>
</comment>
<evidence type="ECO:0000256" key="10">
    <source>
        <dbReference type="ARBA" id="ARBA00022842"/>
    </source>
</evidence>
<keyword evidence="11" id="KW-0786">Thiamine pyrophosphate</keyword>
<evidence type="ECO:0000313" key="13">
    <source>
        <dbReference type="EMBL" id="QEG38768.1"/>
    </source>
</evidence>
<dbReference type="SUPFAM" id="SSF52518">
    <property type="entry name" value="Thiamin diphosphate-binding fold (THDP-binding)"/>
    <property type="match status" value="2"/>
</dbReference>
<comment type="cofactor">
    <cofactor evidence="2">
        <name>Mn(2+)</name>
        <dbReference type="ChEBI" id="CHEBI:29035"/>
    </cofactor>
</comment>
<evidence type="ECO:0000256" key="8">
    <source>
        <dbReference type="ARBA" id="ARBA00022723"/>
    </source>
</evidence>
<comment type="subunit">
    <text evidence="6">Homodimer.</text>
</comment>
<reference evidence="13 14" key="1">
    <citation type="submission" date="2019-08" db="EMBL/GenBank/DDBJ databases">
        <title>Deep-cultivation of Planctomycetes and their phenomic and genomic characterization uncovers novel biology.</title>
        <authorList>
            <person name="Wiegand S."/>
            <person name="Jogler M."/>
            <person name="Boedeker C."/>
            <person name="Pinto D."/>
            <person name="Vollmers J."/>
            <person name="Rivas-Marin E."/>
            <person name="Kohn T."/>
            <person name="Peeters S.H."/>
            <person name="Heuer A."/>
            <person name="Rast P."/>
            <person name="Oberbeckmann S."/>
            <person name="Bunk B."/>
            <person name="Jeske O."/>
            <person name="Meyerdierks A."/>
            <person name="Storesund J.E."/>
            <person name="Kallscheuer N."/>
            <person name="Luecker S."/>
            <person name="Lage O.M."/>
            <person name="Pohl T."/>
            <person name="Merkel B.J."/>
            <person name="Hornburger P."/>
            <person name="Mueller R.-W."/>
            <person name="Bruemmer F."/>
            <person name="Labrenz M."/>
            <person name="Spormann A.M."/>
            <person name="Op den Camp H."/>
            <person name="Overmann J."/>
            <person name="Amann R."/>
            <person name="Jetten M.S.M."/>
            <person name="Mascher T."/>
            <person name="Medema M.H."/>
            <person name="Devos D.P."/>
            <person name="Kaster A.-K."/>
            <person name="Ovreas L."/>
            <person name="Rohde M."/>
            <person name="Galperin M.Y."/>
            <person name="Jogler C."/>
        </authorList>
    </citation>
    <scope>NUCLEOTIDE SEQUENCE [LARGE SCALE GENOMIC DNA]</scope>
    <source>
        <strain evidence="13 14">UC8</strain>
    </source>
</reference>
<dbReference type="GO" id="GO:0005737">
    <property type="term" value="C:cytoplasm"/>
    <property type="evidence" value="ECO:0007669"/>
    <property type="project" value="UniProtKB-ARBA"/>
</dbReference>
<dbReference type="Pfam" id="PF02780">
    <property type="entry name" value="Transketolase_C"/>
    <property type="match status" value="1"/>
</dbReference>
<evidence type="ECO:0000313" key="14">
    <source>
        <dbReference type="Proteomes" id="UP000325286"/>
    </source>
</evidence>
<dbReference type="Gene3D" id="3.40.50.970">
    <property type="match status" value="2"/>
</dbReference>
<dbReference type="Proteomes" id="UP000325286">
    <property type="component" value="Chromosome"/>
</dbReference>
<evidence type="ECO:0000256" key="3">
    <source>
        <dbReference type="ARBA" id="ARBA00001946"/>
    </source>
</evidence>
<keyword evidence="7 13" id="KW-0808">Transferase</keyword>
<organism evidence="13 14">
    <name type="scientific">Roseimaritima ulvae</name>
    <dbReference type="NCBI Taxonomy" id="980254"/>
    <lineage>
        <taxon>Bacteria</taxon>
        <taxon>Pseudomonadati</taxon>
        <taxon>Planctomycetota</taxon>
        <taxon>Planctomycetia</taxon>
        <taxon>Pirellulales</taxon>
        <taxon>Pirellulaceae</taxon>
        <taxon>Roseimaritima</taxon>
    </lineage>
</organism>
<dbReference type="SUPFAM" id="SSF52922">
    <property type="entry name" value="TK C-terminal domain-like"/>
    <property type="match status" value="1"/>
</dbReference>
<dbReference type="InterPro" id="IPR005474">
    <property type="entry name" value="Transketolase_N"/>
</dbReference>